<dbReference type="AlphaFoldDB" id="A0A0C3RTL6"/>
<name>A0A0C3RTL6_PHLG1</name>
<dbReference type="STRING" id="745531.A0A0C3RTL6"/>
<keyword evidence="3" id="KW-1185">Reference proteome</keyword>
<dbReference type="EMBL" id="KN840587">
    <property type="protein sequence ID" value="KIP04081.1"/>
    <property type="molecule type" value="Genomic_DNA"/>
</dbReference>
<dbReference type="Proteomes" id="UP000053257">
    <property type="component" value="Unassembled WGS sequence"/>
</dbReference>
<feature type="transmembrane region" description="Helical" evidence="1">
    <location>
        <begin position="92"/>
        <end position="112"/>
    </location>
</feature>
<sequence length="242" mass="25985">MSEAIARTLPMTRLVVLSALSAFSLAVLGSNAHYAWTTMNTQLEVDLIPVWPQSAPDAFSAFNLAVAVISLVTLLTMIIVDVVRRGAFTSWIVVEIGWLGFLLVLWLAASAYTASIYPPVGDLCSANPGISNLTAACTDIQVSMAFSWMGWILVSAYWGTLLAFSIISANKGRPVWKSTVKTADFVAGKAASPEYAMPPMQQQVQPPQAYSASLAYNTPYTPQSYDAPPSGTVYRYTGGAEV</sequence>
<protein>
    <recommendedName>
        <fullName evidence="4">MARVEL domain-containing protein</fullName>
    </recommendedName>
</protein>
<evidence type="ECO:0000256" key="1">
    <source>
        <dbReference type="SAM" id="Phobius"/>
    </source>
</evidence>
<dbReference type="HOGENOM" id="CLU_083413_1_1_1"/>
<evidence type="ECO:0000313" key="2">
    <source>
        <dbReference type="EMBL" id="KIP04081.1"/>
    </source>
</evidence>
<dbReference type="OrthoDB" id="2801023at2759"/>
<keyword evidence="1" id="KW-1133">Transmembrane helix</keyword>
<keyword evidence="1" id="KW-0472">Membrane</keyword>
<keyword evidence="1" id="KW-0812">Transmembrane</keyword>
<evidence type="ECO:0008006" key="4">
    <source>
        <dbReference type="Google" id="ProtNLM"/>
    </source>
</evidence>
<reference evidence="2 3" key="1">
    <citation type="journal article" date="2014" name="PLoS Genet.">
        <title>Analysis of the Phlebiopsis gigantea genome, transcriptome and secretome provides insight into its pioneer colonization strategies of wood.</title>
        <authorList>
            <person name="Hori C."/>
            <person name="Ishida T."/>
            <person name="Igarashi K."/>
            <person name="Samejima M."/>
            <person name="Suzuki H."/>
            <person name="Master E."/>
            <person name="Ferreira P."/>
            <person name="Ruiz-Duenas F.J."/>
            <person name="Held B."/>
            <person name="Canessa P."/>
            <person name="Larrondo L.F."/>
            <person name="Schmoll M."/>
            <person name="Druzhinina I.S."/>
            <person name="Kubicek C.P."/>
            <person name="Gaskell J.A."/>
            <person name="Kersten P."/>
            <person name="St John F."/>
            <person name="Glasner J."/>
            <person name="Sabat G."/>
            <person name="Splinter BonDurant S."/>
            <person name="Syed K."/>
            <person name="Yadav J."/>
            <person name="Mgbeahuruike A.C."/>
            <person name="Kovalchuk A."/>
            <person name="Asiegbu F.O."/>
            <person name="Lackner G."/>
            <person name="Hoffmeister D."/>
            <person name="Rencoret J."/>
            <person name="Gutierrez A."/>
            <person name="Sun H."/>
            <person name="Lindquist E."/>
            <person name="Barry K."/>
            <person name="Riley R."/>
            <person name="Grigoriev I.V."/>
            <person name="Henrissat B."/>
            <person name="Kues U."/>
            <person name="Berka R.M."/>
            <person name="Martinez A.T."/>
            <person name="Covert S.F."/>
            <person name="Blanchette R.A."/>
            <person name="Cullen D."/>
        </authorList>
    </citation>
    <scope>NUCLEOTIDE SEQUENCE [LARGE SCALE GENOMIC DNA]</scope>
    <source>
        <strain evidence="2 3">11061_1 CR5-6</strain>
    </source>
</reference>
<feature type="transmembrane region" description="Helical" evidence="1">
    <location>
        <begin position="148"/>
        <end position="167"/>
    </location>
</feature>
<organism evidence="2 3">
    <name type="scientific">Phlebiopsis gigantea (strain 11061_1 CR5-6)</name>
    <name type="common">White-rot fungus</name>
    <name type="synonym">Peniophora gigantea</name>
    <dbReference type="NCBI Taxonomy" id="745531"/>
    <lineage>
        <taxon>Eukaryota</taxon>
        <taxon>Fungi</taxon>
        <taxon>Dikarya</taxon>
        <taxon>Basidiomycota</taxon>
        <taxon>Agaricomycotina</taxon>
        <taxon>Agaricomycetes</taxon>
        <taxon>Polyporales</taxon>
        <taxon>Phanerochaetaceae</taxon>
        <taxon>Phlebiopsis</taxon>
    </lineage>
</organism>
<gene>
    <name evidence="2" type="ORF">PHLGIDRAFT_129740</name>
</gene>
<accession>A0A0C3RTL6</accession>
<feature type="transmembrane region" description="Helical" evidence="1">
    <location>
        <begin position="61"/>
        <end position="80"/>
    </location>
</feature>
<proteinExistence type="predicted"/>
<evidence type="ECO:0000313" key="3">
    <source>
        <dbReference type="Proteomes" id="UP000053257"/>
    </source>
</evidence>